<accession>A0A5J5AAK0</accession>
<keyword evidence="1" id="KW-0862">Zinc</keyword>
<evidence type="ECO:0000256" key="1">
    <source>
        <dbReference type="PROSITE-ProRule" id="PRU00175"/>
    </source>
</evidence>
<keyword evidence="1" id="KW-0863">Zinc-finger</keyword>
<dbReference type="EMBL" id="CM018045">
    <property type="protein sequence ID" value="KAA8527993.1"/>
    <property type="molecule type" value="Genomic_DNA"/>
</dbReference>
<dbReference type="OrthoDB" id="8062037at2759"/>
<dbReference type="AlphaFoldDB" id="A0A5J5AAK0"/>
<feature type="compositionally biased region" description="Low complexity" evidence="2">
    <location>
        <begin position="1"/>
        <end position="17"/>
    </location>
</feature>
<dbReference type="Proteomes" id="UP000325577">
    <property type="component" value="Linkage Group LG21"/>
</dbReference>
<feature type="compositionally biased region" description="Polar residues" evidence="2">
    <location>
        <begin position="55"/>
        <end position="70"/>
    </location>
</feature>
<dbReference type="InterPro" id="IPR013083">
    <property type="entry name" value="Znf_RING/FYVE/PHD"/>
</dbReference>
<evidence type="ECO:0000313" key="4">
    <source>
        <dbReference type="EMBL" id="KAA8527993.1"/>
    </source>
</evidence>
<dbReference type="Gene3D" id="3.30.40.10">
    <property type="entry name" value="Zinc/RING finger domain, C3HC4 (zinc finger)"/>
    <property type="match status" value="1"/>
</dbReference>
<dbReference type="InterPro" id="IPR001841">
    <property type="entry name" value="Znf_RING"/>
</dbReference>
<evidence type="ECO:0000259" key="3">
    <source>
        <dbReference type="PROSITE" id="PS50089"/>
    </source>
</evidence>
<evidence type="ECO:0000313" key="5">
    <source>
        <dbReference type="Proteomes" id="UP000325577"/>
    </source>
</evidence>
<dbReference type="Pfam" id="PF13639">
    <property type="entry name" value="zf-RING_2"/>
    <property type="match status" value="1"/>
</dbReference>
<name>A0A5J5AAK0_9ASTE</name>
<organism evidence="4 5">
    <name type="scientific">Nyssa sinensis</name>
    <dbReference type="NCBI Taxonomy" id="561372"/>
    <lineage>
        <taxon>Eukaryota</taxon>
        <taxon>Viridiplantae</taxon>
        <taxon>Streptophyta</taxon>
        <taxon>Embryophyta</taxon>
        <taxon>Tracheophyta</taxon>
        <taxon>Spermatophyta</taxon>
        <taxon>Magnoliopsida</taxon>
        <taxon>eudicotyledons</taxon>
        <taxon>Gunneridae</taxon>
        <taxon>Pentapetalae</taxon>
        <taxon>asterids</taxon>
        <taxon>Cornales</taxon>
        <taxon>Nyssaceae</taxon>
        <taxon>Nyssa</taxon>
    </lineage>
</organism>
<protein>
    <recommendedName>
        <fullName evidence="3">RING-type domain-containing protein</fullName>
    </recommendedName>
</protein>
<evidence type="ECO:0000256" key="2">
    <source>
        <dbReference type="SAM" id="MobiDB-lite"/>
    </source>
</evidence>
<proteinExistence type="predicted"/>
<sequence>MGSGSSKPNAAESSSSGVRRNRSKRSRVFQSCLVPSSGSHDSDNDEQVSDHQTKENNANIQCANQNTSDSDQVKAESYRKVKVEEADDTTCISSNIDLDEWGQSSLSDTVSRAGSSSSRAFSTQSLNPSGSFLSRFSFCPGNVSFRLSRATSLGSSRAYPVSSTSFTIPNNEEELHLQTGRASRLVNRNETPQDCDLLPACLSNRSPTPQYEDFASGSLRCPSISGFPDDLRDDQVNSSQDVARDMDNTRVEFNVNLHSTRNTETEGIETRHVDRRSGAREPVERNVRFSRTLSVGRLRDRVLRRSSFPDLAFCPLQQEREVRDASQGGERQTLGGETGTLISHQNSLISPTSSGYALPDMSRSLYSSQDYEVDTSRAREARYHDILEHRSNFLERRRRIRSQVRALQRLGSRFENLSGHERSCILSGQHRTGHCTCRVSTRDANSNDDTSARASISRIVMLAEALFEVLDEIHQQSVVLSSQPSVSSIGSVPAPIEIVESLPLKLYDKSRKNLNEEAAQCYICLVEYEEGDSVRILPCHHEFHRTCIDKWLKEIHRVCPLCRGDICRSDSLPSEI</sequence>
<keyword evidence="1" id="KW-0479">Metal-binding</keyword>
<keyword evidence="5" id="KW-1185">Reference proteome</keyword>
<dbReference type="PANTHER" id="PTHR47531:SF2">
    <property type="entry name" value="RING_U-BOX SUPERFAMILY PROTEIN"/>
    <property type="match status" value="1"/>
</dbReference>
<dbReference type="GO" id="GO:0008270">
    <property type="term" value="F:zinc ion binding"/>
    <property type="evidence" value="ECO:0007669"/>
    <property type="project" value="UniProtKB-KW"/>
</dbReference>
<dbReference type="SUPFAM" id="SSF57850">
    <property type="entry name" value="RING/U-box"/>
    <property type="match status" value="1"/>
</dbReference>
<dbReference type="PANTHER" id="PTHR47531">
    <property type="entry name" value="RING/U-BOX SUPERFAMILY PROTEIN"/>
    <property type="match status" value="1"/>
</dbReference>
<feature type="domain" description="RING-type" evidence="3">
    <location>
        <begin position="521"/>
        <end position="563"/>
    </location>
</feature>
<dbReference type="FunFam" id="3.30.40.10:FF:000388">
    <property type="entry name" value="Putative RING zinc finger domain superfamily protein"/>
    <property type="match status" value="1"/>
</dbReference>
<dbReference type="SMART" id="SM00184">
    <property type="entry name" value="RING"/>
    <property type="match status" value="1"/>
</dbReference>
<gene>
    <name evidence="4" type="ORF">F0562_035138</name>
</gene>
<reference evidence="4 5" key="1">
    <citation type="submission" date="2019-09" db="EMBL/GenBank/DDBJ databases">
        <title>A chromosome-level genome assembly of the Chinese tupelo Nyssa sinensis.</title>
        <authorList>
            <person name="Yang X."/>
            <person name="Kang M."/>
            <person name="Yang Y."/>
            <person name="Xiong H."/>
            <person name="Wang M."/>
            <person name="Zhang Z."/>
            <person name="Wang Z."/>
            <person name="Wu H."/>
            <person name="Ma T."/>
            <person name="Liu J."/>
            <person name="Xi Z."/>
        </authorList>
    </citation>
    <scope>NUCLEOTIDE SEQUENCE [LARGE SCALE GENOMIC DNA]</scope>
    <source>
        <strain evidence="4">J267</strain>
        <tissue evidence="4">Leaf</tissue>
    </source>
</reference>
<feature type="region of interest" description="Disordered" evidence="2">
    <location>
        <begin position="1"/>
        <end position="76"/>
    </location>
</feature>
<dbReference type="PROSITE" id="PS50089">
    <property type="entry name" value="ZF_RING_2"/>
    <property type="match status" value="1"/>
</dbReference>